<dbReference type="SUPFAM" id="SSF81324">
    <property type="entry name" value="Voltage-gated potassium channels"/>
    <property type="match status" value="1"/>
</dbReference>
<dbReference type="PANTHER" id="PTHR38483">
    <property type="entry name" value="CHROMOSOME 1, WHOLE GENOME SHOTGUN SEQUENCE"/>
    <property type="match status" value="1"/>
</dbReference>
<feature type="transmembrane region" description="Helical" evidence="6">
    <location>
        <begin position="55"/>
        <end position="76"/>
    </location>
</feature>
<sequence length="212" mass="24038">MGHRMGCSEYAMVVASRLYFSSVYRVVYLLMIATSIICVGWTITNHWHTPSSDVFISLEIGLCSMLVLEVLIRMLALKRKYWLKWSNLFDIVATVLSVVSIALYFKQESVVEELEEVAADFVMVLRNTMQYARLAVFLKNREVLLQKAEPTGIDFDDIDEEEHQSMLAETTLEDDMTEGLNQHYDSPPKQAVSPVEISPDVRAVNDSATMAS</sequence>
<evidence type="ECO:0000256" key="3">
    <source>
        <dbReference type="ARBA" id="ARBA00022989"/>
    </source>
</evidence>
<accession>A0A1V9ZAB4</accession>
<evidence type="ECO:0000313" key="8">
    <source>
        <dbReference type="EMBL" id="OQR94867.1"/>
    </source>
</evidence>
<comment type="caution">
    <text evidence="8">The sequence shown here is derived from an EMBL/GenBank/DDBJ whole genome shotgun (WGS) entry which is preliminary data.</text>
</comment>
<dbReference type="InterPro" id="IPR005821">
    <property type="entry name" value="Ion_trans_dom"/>
</dbReference>
<evidence type="ECO:0000256" key="4">
    <source>
        <dbReference type="ARBA" id="ARBA00023136"/>
    </source>
</evidence>
<protein>
    <recommendedName>
        <fullName evidence="7">Ion transport domain-containing protein</fullName>
    </recommendedName>
</protein>
<dbReference type="EMBL" id="JNBR01000349">
    <property type="protein sequence ID" value="OQR94867.1"/>
    <property type="molecule type" value="Genomic_DNA"/>
</dbReference>
<keyword evidence="3 6" id="KW-1133">Transmembrane helix</keyword>
<dbReference type="OrthoDB" id="429183at2759"/>
<organism evidence="8 9">
    <name type="scientific">Achlya hypogyna</name>
    <name type="common">Oomycete</name>
    <name type="synonym">Protoachlya hypogyna</name>
    <dbReference type="NCBI Taxonomy" id="1202772"/>
    <lineage>
        <taxon>Eukaryota</taxon>
        <taxon>Sar</taxon>
        <taxon>Stramenopiles</taxon>
        <taxon>Oomycota</taxon>
        <taxon>Saprolegniomycetes</taxon>
        <taxon>Saprolegniales</taxon>
        <taxon>Achlyaceae</taxon>
        <taxon>Achlya</taxon>
    </lineage>
</organism>
<feature type="domain" description="Ion transport" evidence="7">
    <location>
        <begin position="24"/>
        <end position="112"/>
    </location>
</feature>
<evidence type="ECO:0000313" key="9">
    <source>
        <dbReference type="Proteomes" id="UP000243579"/>
    </source>
</evidence>
<dbReference type="Gene3D" id="1.20.120.350">
    <property type="entry name" value="Voltage-gated potassium channels. Chain C"/>
    <property type="match status" value="1"/>
</dbReference>
<dbReference type="GO" id="GO:0005216">
    <property type="term" value="F:monoatomic ion channel activity"/>
    <property type="evidence" value="ECO:0007669"/>
    <property type="project" value="InterPro"/>
</dbReference>
<proteinExistence type="predicted"/>
<keyword evidence="4 6" id="KW-0472">Membrane</keyword>
<name>A0A1V9ZAB4_ACHHY</name>
<evidence type="ECO:0000256" key="2">
    <source>
        <dbReference type="ARBA" id="ARBA00022692"/>
    </source>
</evidence>
<feature type="transmembrane region" description="Helical" evidence="6">
    <location>
        <begin position="26"/>
        <end position="43"/>
    </location>
</feature>
<comment type="subcellular location">
    <subcellularLocation>
        <location evidence="1">Membrane</location>
        <topology evidence="1">Multi-pass membrane protein</topology>
    </subcellularLocation>
</comment>
<keyword evidence="9" id="KW-1185">Reference proteome</keyword>
<dbReference type="InterPro" id="IPR027359">
    <property type="entry name" value="Volt_channel_dom_sf"/>
</dbReference>
<keyword evidence="2 6" id="KW-0812">Transmembrane</keyword>
<dbReference type="PANTHER" id="PTHR38483:SF1">
    <property type="entry name" value="ION TRANSPORT DOMAIN-CONTAINING PROTEIN"/>
    <property type="match status" value="1"/>
</dbReference>
<dbReference type="GO" id="GO:0016020">
    <property type="term" value="C:membrane"/>
    <property type="evidence" value="ECO:0007669"/>
    <property type="project" value="UniProtKB-SubCell"/>
</dbReference>
<dbReference type="STRING" id="1202772.A0A1V9ZAB4"/>
<evidence type="ECO:0000256" key="6">
    <source>
        <dbReference type="SAM" id="Phobius"/>
    </source>
</evidence>
<dbReference type="Proteomes" id="UP000243579">
    <property type="component" value="Unassembled WGS sequence"/>
</dbReference>
<evidence type="ECO:0000259" key="7">
    <source>
        <dbReference type="Pfam" id="PF00520"/>
    </source>
</evidence>
<evidence type="ECO:0000256" key="1">
    <source>
        <dbReference type="ARBA" id="ARBA00004141"/>
    </source>
</evidence>
<feature type="transmembrane region" description="Helical" evidence="6">
    <location>
        <begin position="88"/>
        <end position="105"/>
    </location>
</feature>
<reference evidence="8 9" key="1">
    <citation type="journal article" date="2014" name="Genome Biol. Evol.">
        <title>The secreted proteins of Achlya hypogyna and Thraustotheca clavata identify the ancestral oomycete secretome and reveal gene acquisitions by horizontal gene transfer.</title>
        <authorList>
            <person name="Misner I."/>
            <person name="Blouin N."/>
            <person name="Leonard G."/>
            <person name="Richards T.A."/>
            <person name="Lane C.E."/>
        </authorList>
    </citation>
    <scope>NUCLEOTIDE SEQUENCE [LARGE SCALE GENOMIC DNA]</scope>
    <source>
        <strain evidence="8 9">ATCC 48635</strain>
    </source>
</reference>
<evidence type="ECO:0000256" key="5">
    <source>
        <dbReference type="SAM" id="MobiDB-lite"/>
    </source>
</evidence>
<dbReference type="AlphaFoldDB" id="A0A1V9ZAB4"/>
<dbReference type="Pfam" id="PF00520">
    <property type="entry name" value="Ion_trans"/>
    <property type="match status" value="1"/>
</dbReference>
<gene>
    <name evidence="8" type="ORF">ACHHYP_00893</name>
</gene>
<feature type="region of interest" description="Disordered" evidence="5">
    <location>
        <begin position="176"/>
        <end position="212"/>
    </location>
</feature>